<evidence type="ECO:0000313" key="2">
    <source>
        <dbReference type="EMBL" id="KAF7943820.1"/>
    </source>
</evidence>
<feature type="domain" description="Heterokaryon incompatibility" evidence="1">
    <location>
        <begin position="51"/>
        <end position="188"/>
    </location>
</feature>
<accession>A0A9P5INE5</accession>
<dbReference type="Pfam" id="PF23397">
    <property type="entry name" value="DUF7104"/>
    <property type="match status" value="3"/>
</dbReference>
<dbReference type="InterPro" id="IPR052895">
    <property type="entry name" value="HetReg/Transcr_Mod"/>
</dbReference>
<evidence type="ECO:0000259" key="1">
    <source>
        <dbReference type="Pfam" id="PF06985"/>
    </source>
</evidence>
<dbReference type="Pfam" id="PF06985">
    <property type="entry name" value="HET"/>
    <property type="match status" value="1"/>
</dbReference>
<organism evidence="2 3">
    <name type="scientific">Botrytis byssoidea</name>
    <dbReference type="NCBI Taxonomy" id="139641"/>
    <lineage>
        <taxon>Eukaryota</taxon>
        <taxon>Fungi</taxon>
        <taxon>Dikarya</taxon>
        <taxon>Ascomycota</taxon>
        <taxon>Pezizomycotina</taxon>
        <taxon>Leotiomycetes</taxon>
        <taxon>Helotiales</taxon>
        <taxon>Sclerotiniaceae</taxon>
        <taxon>Botrytis</taxon>
    </lineage>
</organism>
<dbReference type="Gene3D" id="1.25.40.10">
    <property type="entry name" value="Tetratricopeptide repeat domain"/>
    <property type="match status" value="1"/>
</dbReference>
<dbReference type="InterPro" id="IPR055530">
    <property type="entry name" value="DUF7104"/>
</dbReference>
<name>A0A9P5INE5_9HELO</name>
<evidence type="ECO:0000313" key="3">
    <source>
        <dbReference type="Proteomes" id="UP000710849"/>
    </source>
</evidence>
<dbReference type="RefSeq" id="XP_038732879.1">
    <property type="nucleotide sequence ID" value="XM_038876403.1"/>
</dbReference>
<protein>
    <recommendedName>
        <fullName evidence="1">Heterokaryon incompatibility domain-containing protein</fullName>
    </recommendedName>
</protein>
<dbReference type="InterPro" id="IPR011990">
    <property type="entry name" value="TPR-like_helical_dom_sf"/>
</dbReference>
<proteinExistence type="predicted"/>
<dbReference type="Proteomes" id="UP000710849">
    <property type="component" value="Unassembled WGS sequence"/>
</dbReference>
<gene>
    <name evidence="2" type="ORF">EAE97_005890</name>
</gene>
<reference evidence="2 3" key="1">
    <citation type="journal article" date="2020" name="Genome Biol. Evol.">
        <title>Comparative genomics of Sclerotiniaceae.</title>
        <authorList>
            <person name="Valero Jimenez C.A."/>
            <person name="Steentjes M."/>
            <person name="Scholten O.E."/>
            <person name="Van Kan J.A.L."/>
        </authorList>
    </citation>
    <scope>NUCLEOTIDE SEQUENCE [LARGE SCALE GENOMIC DNA]</scope>
    <source>
        <strain evidence="2 3">MUCL 94</strain>
    </source>
</reference>
<sequence>MPPFSYASLPPLDSSTIRLLSLVPSRNETAALQGQLHNYSLQDSDKETHLYEALSYVWGGIDDPPHSIYINGNSLSITANLHAALLRLRNHTLERVMWVDALCINQQDDQEKGLQIQLMPRIYGQAAQVIVYLGEAADDSDMALESIRVAADDENEKPGNSLASKRSQESILSLLKRPWFQRIWVLQEVGLARSILIICGSVEMNGYTFCSGISKLESLLKIYADLQSLIRPTIHLIRGSIFRPKYKSSSLGELSLAELIDMYHNHKATVRHDKVYALLGMCSDHLSSTGLLPDYTIPWETLFRRLVNFILHQSMSIEAWDDRETAVIKSSGYVLGHVSSVRNAINRYPGQYIEVTFNNRPISFQYYKNYGAHWILQASAQPIRQNDIICLLEGASNPTVVRAFEDHFGIIMIAVNPRQQRHKHSSFQLSMSPTPDYSHEFLLVWQWGLISGQHSSLLQLPQMEINSVVPDYLKTNAIRAMRSFEVALILKDTGDLLMVEVKLKKDIEKWERLFGIDDIHILSLKEVLASVYWSSNRWKMAENLLLEVIRARQYLQGKCHQDTLNSKMKLANAYIDEEVLSRPSRAEQLRGFRTELLETIKSDSRIAEGVMVQAAEYLDERMFKLLLGLGRDSVPVTNDLVKAISKPTRGDGKMLILLEERGMDSEMTEEMVQFIAKNCGRNAMRSLMQKRSAHVKITSELLKTIVEGREAIEKMELLLGGKGADICVGANMAITEETVIEAAGNIYHGEKIIRNLLTRQGASIVITEEIMITAVANIHQGDTIIRELFAQQKANIVITEEVVIATIEDIFHGPRFIEVLLEKRGTYINITPGVMKAVSKSQEDLASFLHGSEPHNAVMMQLLENRGADMDVTEEMVRIITNEMDFPKESLALSVEKQGEKLRVTEGMVRMIEEKFPEEIALLETMKDNIRRYSSGSTGSAG</sequence>
<comment type="caution">
    <text evidence="2">The sequence shown here is derived from an EMBL/GenBank/DDBJ whole genome shotgun (WGS) entry which is preliminary data.</text>
</comment>
<dbReference type="PANTHER" id="PTHR24148">
    <property type="entry name" value="ANKYRIN REPEAT DOMAIN-CONTAINING PROTEIN 39 HOMOLOG-RELATED"/>
    <property type="match status" value="1"/>
</dbReference>
<keyword evidence="3" id="KW-1185">Reference proteome</keyword>
<dbReference type="AlphaFoldDB" id="A0A9P5INE5"/>
<dbReference type="EMBL" id="RCSW01000010">
    <property type="protein sequence ID" value="KAF7943820.1"/>
    <property type="molecule type" value="Genomic_DNA"/>
</dbReference>
<dbReference type="GeneID" id="62149479"/>
<dbReference type="InterPro" id="IPR010730">
    <property type="entry name" value="HET"/>
</dbReference>
<dbReference type="PANTHER" id="PTHR24148:SF78">
    <property type="entry name" value="HETEROKARYON INCOMPATIBILITY DOMAIN-CONTAINING PROTEIN"/>
    <property type="match status" value="1"/>
</dbReference>